<dbReference type="AlphaFoldDB" id="A0A0E9QGN0"/>
<reference evidence="2" key="1">
    <citation type="submission" date="2014-11" db="EMBL/GenBank/DDBJ databases">
        <authorList>
            <person name="Amaro Gonzalez C."/>
        </authorList>
    </citation>
    <scope>NUCLEOTIDE SEQUENCE</scope>
</reference>
<reference evidence="2" key="2">
    <citation type="journal article" date="2015" name="Fish Shellfish Immunol.">
        <title>Early steps in the European eel (Anguilla anguilla)-Vibrio vulnificus interaction in the gills: Role of the RtxA13 toxin.</title>
        <authorList>
            <person name="Callol A."/>
            <person name="Pajuelo D."/>
            <person name="Ebbesson L."/>
            <person name="Teles M."/>
            <person name="MacKenzie S."/>
            <person name="Amaro C."/>
        </authorList>
    </citation>
    <scope>NUCLEOTIDE SEQUENCE</scope>
</reference>
<accession>A0A0E9QGN0</accession>
<dbReference type="EMBL" id="GBXM01092536">
    <property type="protein sequence ID" value="JAH16041.1"/>
    <property type="molecule type" value="Transcribed_RNA"/>
</dbReference>
<feature type="compositionally biased region" description="Low complexity" evidence="1">
    <location>
        <begin position="23"/>
        <end position="33"/>
    </location>
</feature>
<evidence type="ECO:0000313" key="2">
    <source>
        <dbReference type="EMBL" id="JAH16041.1"/>
    </source>
</evidence>
<sequence>MRTPVGACLNLRPITWAGQSENPSTSPHTSSPTVKPLPSCKETDATLRFRRDATLRFRTDATLRFRTDATLRFRTDTTLRFRTDATLRF</sequence>
<evidence type="ECO:0000256" key="1">
    <source>
        <dbReference type="SAM" id="MobiDB-lite"/>
    </source>
</evidence>
<name>A0A0E9QGN0_ANGAN</name>
<proteinExistence type="predicted"/>
<organism evidence="2">
    <name type="scientific">Anguilla anguilla</name>
    <name type="common">European freshwater eel</name>
    <name type="synonym">Muraena anguilla</name>
    <dbReference type="NCBI Taxonomy" id="7936"/>
    <lineage>
        <taxon>Eukaryota</taxon>
        <taxon>Metazoa</taxon>
        <taxon>Chordata</taxon>
        <taxon>Craniata</taxon>
        <taxon>Vertebrata</taxon>
        <taxon>Euteleostomi</taxon>
        <taxon>Actinopterygii</taxon>
        <taxon>Neopterygii</taxon>
        <taxon>Teleostei</taxon>
        <taxon>Anguilliformes</taxon>
        <taxon>Anguillidae</taxon>
        <taxon>Anguilla</taxon>
    </lineage>
</organism>
<protein>
    <submittedName>
        <fullName evidence="2">Uncharacterized protein</fullName>
    </submittedName>
</protein>
<feature type="region of interest" description="Disordered" evidence="1">
    <location>
        <begin position="16"/>
        <end position="40"/>
    </location>
</feature>